<dbReference type="InterPro" id="IPR020616">
    <property type="entry name" value="Thiolase_N"/>
</dbReference>
<dbReference type="SUPFAM" id="SSF53901">
    <property type="entry name" value="Thiolase-like"/>
    <property type="match status" value="2"/>
</dbReference>
<feature type="domain" description="Thiolase C-terminal" evidence="2">
    <location>
        <begin position="242"/>
        <end position="364"/>
    </location>
</feature>
<dbReference type="InterPro" id="IPR016039">
    <property type="entry name" value="Thiolase-like"/>
</dbReference>
<dbReference type="AlphaFoldDB" id="A0A2T2X3S8"/>
<dbReference type="Pfam" id="PF00108">
    <property type="entry name" value="Thiolase_N"/>
    <property type="match status" value="1"/>
</dbReference>
<dbReference type="GO" id="GO:0016747">
    <property type="term" value="F:acyltransferase activity, transferring groups other than amino-acyl groups"/>
    <property type="evidence" value="ECO:0007669"/>
    <property type="project" value="InterPro"/>
</dbReference>
<evidence type="ECO:0000313" key="4">
    <source>
        <dbReference type="Proteomes" id="UP000242699"/>
    </source>
</evidence>
<protein>
    <submittedName>
        <fullName evidence="3">Thiolase</fullName>
    </submittedName>
</protein>
<organism evidence="3 4">
    <name type="scientific">Sulfobacillus benefaciens</name>
    <dbReference type="NCBI Taxonomy" id="453960"/>
    <lineage>
        <taxon>Bacteria</taxon>
        <taxon>Bacillati</taxon>
        <taxon>Bacillota</taxon>
        <taxon>Clostridia</taxon>
        <taxon>Eubacteriales</taxon>
        <taxon>Clostridiales Family XVII. Incertae Sedis</taxon>
        <taxon>Sulfobacillus</taxon>
    </lineage>
</organism>
<feature type="domain" description="Thiolase N-terminal" evidence="1">
    <location>
        <begin position="4"/>
        <end position="212"/>
    </location>
</feature>
<dbReference type="PIRSF" id="PIRSF000429">
    <property type="entry name" value="Ac-CoA_Ac_transf"/>
    <property type="match status" value="1"/>
</dbReference>
<dbReference type="Gene3D" id="3.40.47.10">
    <property type="match status" value="1"/>
</dbReference>
<proteinExistence type="predicted"/>
<evidence type="ECO:0000313" key="3">
    <source>
        <dbReference type="EMBL" id="PSR29151.1"/>
    </source>
</evidence>
<dbReference type="PANTHER" id="PTHR42870">
    <property type="entry name" value="ACETYL-COA C-ACETYLTRANSFERASE"/>
    <property type="match status" value="1"/>
</dbReference>
<sequence length="380" mass="39732">MNDVYVIGVGMTPFGKHPDRTAADLAAEAILGALDDAGVKAADIEAAWVGHVFQGMAMGQRGLGAAGMSGLPITNVENACSSGSTAIFDAATALKAGIYDVVLACGVELLSTKFRGALAPDESDIEAQIGLTMPAVYAMRARRHMEQYGTTSRMLAAIASKNKFNASLNPLAQFKKPVSVDEVLAGRMIADPLHLHECAPVSDGAAAVVLISGRKLNQLGASRAVRLAASQLRSGKLEVGLPDMTIEDLTWRTAEAAYRDAGLGPEDVGMAEVHDCFSIAEATRVEGLKLYPRGEYPARVERGEANIDGRLPVNMSGGLLGKGHPLGATGVAQVIEIVKQLRHEAEGRQVEGARVGLAHCRGGKARGVEGTACTVNILTI</sequence>
<comment type="caution">
    <text evidence="3">The sequence shown here is derived from an EMBL/GenBank/DDBJ whole genome shotgun (WGS) entry which is preliminary data.</text>
</comment>
<accession>A0A2T2X3S8</accession>
<dbReference type="CDD" id="cd00829">
    <property type="entry name" value="SCP-x_thiolase"/>
    <property type="match status" value="1"/>
</dbReference>
<dbReference type="PANTHER" id="PTHR42870:SF1">
    <property type="entry name" value="NON-SPECIFIC LIPID-TRANSFER PROTEIN-LIKE 2"/>
    <property type="match status" value="1"/>
</dbReference>
<dbReference type="Pfam" id="PF22691">
    <property type="entry name" value="Thiolase_C_1"/>
    <property type="match status" value="1"/>
</dbReference>
<dbReference type="Proteomes" id="UP000242699">
    <property type="component" value="Unassembled WGS sequence"/>
</dbReference>
<dbReference type="EMBL" id="PXYT01000017">
    <property type="protein sequence ID" value="PSR29151.1"/>
    <property type="molecule type" value="Genomic_DNA"/>
</dbReference>
<evidence type="ECO:0000259" key="1">
    <source>
        <dbReference type="Pfam" id="PF00108"/>
    </source>
</evidence>
<dbReference type="InterPro" id="IPR002155">
    <property type="entry name" value="Thiolase"/>
</dbReference>
<name>A0A2T2X3S8_9FIRM</name>
<reference evidence="3 4" key="1">
    <citation type="journal article" date="2014" name="BMC Genomics">
        <title>Comparison of environmental and isolate Sulfobacillus genomes reveals diverse carbon, sulfur, nitrogen, and hydrogen metabolisms.</title>
        <authorList>
            <person name="Justice N.B."/>
            <person name="Norman A."/>
            <person name="Brown C.T."/>
            <person name="Singh A."/>
            <person name="Thomas B.C."/>
            <person name="Banfield J.F."/>
        </authorList>
    </citation>
    <scope>NUCLEOTIDE SEQUENCE [LARGE SCALE GENOMIC DNA]</scope>
    <source>
        <strain evidence="3">AMDSBA1</strain>
    </source>
</reference>
<evidence type="ECO:0000259" key="2">
    <source>
        <dbReference type="Pfam" id="PF22691"/>
    </source>
</evidence>
<dbReference type="InterPro" id="IPR055140">
    <property type="entry name" value="Thiolase_C_2"/>
</dbReference>
<gene>
    <name evidence="3" type="ORF">C7B43_09085</name>
</gene>